<keyword evidence="2" id="KW-1185">Reference proteome</keyword>
<dbReference type="EMBL" id="JANVFT010000030">
    <property type="protein sequence ID" value="KAJ4495377.1"/>
    <property type="molecule type" value="Genomic_DNA"/>
</dbReference>
<sequence>MIDAQFRVSITSFSLREENAFPLQYLPRASVTCGCCISRTSLAVSLDMNFIEDPYQSHINKKLLLTSIRK</sequence>
<comment type="caution">
    <text evidence="1">The sequence shown here is derived from an EMBL/GenBank/DDBJ whole genome shotgun (WGS) entry which is preliminary data.</text>
</comment>
<proteinExistence type="predicted"/>
<accession>A0ABQ8VIA8</accession>
<evidence type="ECO:0000313" key="2">
    <source>
        <dbReference type="Proteomes" id="UP001150217"/>
    </source>
</evidence>
<evidence type="ECO:0000313" key="1">
    <source>
        <dbReference type="EMBL" id="KAJ4495377.1"/>
    </source>
</evidence>
<gene>
    <name evidence="1" type="ORF">C8R41DRAFT_827745</name>
</gene>
<protein>
    <submittedName>
        <fullName evidence="1">Uncharacterized protein</fullName>
    </submittedName>
</protein>
<name>A0ABQ8VIA8_9AGAR</name>
<organism evidence="1 2">
    <name type="scientific">Lentinula lateritia</name>
    <dbReference type="NCBI Taxonomy" id="40482"/>
    <lineage>
        <taxon>Eukaryota</taxon>
        <taxon>Fungi</taxon>
        <taxon>Dikarya</taxon>
        <taxon>Basidiomycota</taxon>
        <taxon>Agaricomycotina</taxon>
        <taxon>Agaricomycetes</taxon>
        <taxon>Agaricomycetidae</taxon>
        <taxon>Agaricales</taxon>
        <taxon>Marasmiineae</taxon>
        <taxon>Omphalotaceae</taxon>
        <taxon>Lentinula</taxon>
    </lineage>
</organism>
<reference evidence="1" key="1">
    <citation type="submission" date="2022-08" db="EMBL/GenBank/DDBJ databases">
        <title>A Global Phylogenomic Analysis of the Shiitake Genus Lentinula.</title>
        <authorList>
            <consortium name="DOE Joint Genome Institute"/>
            <person name="Sierra-Patev S."/>
            <person name="Min B."/>
            <person name="Naranjo-Ortiz M."/>
            <person name="Looney B."/>
            <person name="Konkel Z."/>
            <person name="Slot J.C."/>
            <person name="Sakamoto Y."/>
            <person name="Steenwyk J.L."/>
            <person name="Rokas A."/>
            <person name="Carro J."/>
            <person name="Camarero S."/>
            <person name="Ferreira P."/>
            <person name="Molpeceres G."/>
            <person name="Ruiz-Duenas F.J."/>
            <person name="Serrano A."/>
            <person name="Henrissat B."/>
            <person name="Drula E."/>
            <person name="Hughes K.W."/>
            <person name="Mata J.L."/>
            <person name="Ishikawa N.K."/>
            <person name="Vargas-Isla R."/>
            <person name="Ushijima S."/>
            <person name="Smith C.A."/>
            <person name="Ahrendt S."/>
            <person name="Andreopoulos W."/>
            <person name="He G."/>
            <person name="Labutti K."/>
            <person name="Lipzen A."/>
            <person name="Ng V."/>
            <person name="Riley R."/>
            <person name="Sandor L."/>
            <person name="Barry K."/>
            <person name="Martinez A.T."/>
            <person name="Xiao Y."/>
            <person name="Gibbons J.G."/>
            <person name="Terashima K."/>
            <person name="Grigoriev I.V."/>
            <person name="Hibbett D.S."/>
        </authorList>
    </citation>
    <scope>NUCLEOTIDE SEQUENCE</scope>
    <source>
        <strain evidence="1">RHP3577 ss4</strain>
    </source>
</reference>
<dbReference type="Proteomes" id="UP001150217">
    <property type="component" value="Unassembled WGS sequence"/>
</dbReference>